<evidence type="ECO:0008006" key="3">
    <source>
        <dbReference type="Google" id="ProtNLM"/>
    </source>
</evidence>
<dbReference type="AlphaFoldDB" id="A0A7X0VW82"/>
<protein>
    <recommendedName>
        <fullName evidence="3">Transposase</fullName>
    </recommendedName>
</protein>
<dbReference type="Proteomes" id="UP000564644">
    <property type="component" value="Unassembled WGS sequence"/>
</dbReference>
<evidence type="ECO:0000313" key="1">
    <source>
        <dbReference type="EMBL" id="MBB6732235.1"/>
    </source>
</evidence>
<dbReference type="RefSeq" id="WP_185129904.1">
    <property type="nucleotide sequence ID" value="NZ_JACJVO010000018.1"/>
</dbReference>
<proteinExistence type="predicted"/>
<evidence type="ECO:0000313" key="2">
    <source>
        <dbReference type="Proteomes" id="UP000564644"/>
    </source>
</evidence>
<keyword evidence="2" id="KW-1185">Reference proteome</keyword>
<reference evidence="1 2" key="1">
    <citation type="submission" date="2020-08" db="EMBL/GenBank/DDBJ databases">
        <title>Cohnella phylogeny.</title>
        <authorList>
            <person name="Dunlap C."/>
        </authorList>
    </citation>
    <scope>NUCLEOTIDE SEQUENCE [LARGE SCALE GENOMIC DNA]</scope>
    <source>
        <strain evidence="1 2">CBP 2801</strain>
    </source>
</reference>
<comment type="caution">
    <text evidence="1">The sequence shown here is derived from an EMBL/GenBank/DDBJ whole genome shotgun (WGS) entry which is preliminary data.</text>
</comment>
<name>A0A7X0VW82_9BACL</name>
<sequence length="64" mass="7600">MNIAEIELSALTVQCLHRRIDSMEQVQREATAWETDRNLAQKSIQWHFTTEQARGELKHFYPEI</sequence>
<dbReference type="EMBL" id="JACJVO010000018">
    <property type="protein sequence ID" value="MBB6732235.1"/>
    <property type="molecule type" value="Genomic_DNA"/>
</dbReference>
<accession>A0A7X0VW82</accession>
<gene>
    <name evidence="1" type="ORF">H7C18_15050</name>
</gene>
<organism evidence="1 2">
    <name type="scientific">Cohnella zeiphila</name>
    <dbReference type="NCBI Taxonomy" id="2761120"/>
    <lineage>
        <taxon>Bacteria</taxon>
        <taxon>Bacillati</taxon>
        <taxon>Bacillota</taxon>
        <taxon>Bacilli</taxon>
        <taxon>Bacillales</taxon>
        <taxon>Paenibacillaceae</taxon>
        <taxon>Cohnella</taxon>
    </lineage>
</organism>